<dbReference type="EMBL" id="MTBP01000001">
    <property type="protein sequence ID" value="POM27083.1"/>
    <property type="molecule type" value="Genomic_DNA"/>
</dbReference>
<proteinExistence type="predicted"/>
<accession>A0A2P4UPW1</accession>
<reference evidence="1 2" key="1">
    <citation type="journal article" date="2017" name="Chemistry">
        <title>Isolation, Biosynthesis and Chemical Modifications of Rubterolones A-F: Rare Tropolone Alkaloids from Actinomadura sp. 5-2.</title>
        <authorList>
            <person name="Guo H."/>
            <person name="Benndorf R."/>
            <person name="Leichnitz D."/>
            <person name="Klassen J.L."/>
            <person name="Vollmers J."/>
            <person name="Gorls H."/>
            <person name="Steinacker M."/>
            <person name="Weigel C."/>
            <person name="Dahse H.M."/>
            <person name="Kaster A.K."/>
            <person name="de Beer Z.W."/>
            <person name="Poulsen M."/>
            <person name="Beemelmanns C."/>
        </authorList>
    </citation>
    <scope>NUCLEOTIDE SEQUENCE [LARGE SCALE GENOMIC DNA]</scope>
    <source>
        <strain evidence="1 2">5-2</strain>
    </source>
</reference>
<evidence type="ECO:0000313" key="1">
    <source>
        <dbReference type="EMBL" id="POM27083.1"/>
    </source>
</evidence>
<protein>
    <submittedName>
        <fullName evidence="1">Uncharacterized protein</fullName>
    </submittedName>
</protein>
<gene>
    <name evidence="1" type="ORF">BTM25_14920</name>
</gene>
<name>A0A2P4UPW1_9ACTN</name>
<dbReference type="Proteomes" id="UP000242367">
    <property type="component" value="Unassembled WGS sequence"/>
</dbReference>
<dbReference type="AlphaFoldDB" id="A0A2P4UPW1"/>
<sequence>MIALLEPRDAGPLAFEALADVPDEAPEFPSGGCAICRRAAA</sequence>
<organism evidence="1 2">
    <name type="scientific">Actinomadura rubteroloni</name>
    <dbReference type="NCBI Taxonomy" id="1926885"/>
    <lineage>
        <taxon>Bacteria</taxon>
        <taxon>Bacillati</taxon>
        <taxon>Actinomycetota</taxon>
        <taxon>Actinomycetes</taxon>
        <taxon>Streptosporangiales</taxon>
        <taxon>Thermomonosporaceae</taxon>
        <taxon>Actinomadura</taxon>
    </lineage>
</organism>
<keyword evidence="2" id="KW-1185">Reference proteome</keyword>
<comment type="caution">
    <text evidence="1">The sequence shown here is derived from an EMBL/GenBank/DDBJ whole genome shotgun (WGS) entry which is preliminary data.</text>
</comment>
<dbReference type="RefSeq" id="WP_268877641.1">
    <property type="nucleotide sequence ID" value="NZ_MTBP01000001.1"/>
</dbReference>
<evidence type="ECO:0000313" key="2">
    <source>
        <dbReference type="Proteomes" id="UP000242367"/>
    </source>
</evidence>